<keyword evidence="1" id="KW-0472">Membrane</keyword>
<dbReference type="Proteomes" id="UP001164305">
    <property type="component" value="Chromosome"/>
</dbReference>
<organism evidence="2 3">
    <name type="scientific">Brachybacterium huguangmaarense</name>
    <dbReference type="NCBI Taxonomy" id="1652028"/>
    <lineage>
        <taxon>Bacteria</taxon>
        <taxon>Bacillati</taxon>
        <taxon>Actinomycetota</taxon>
        <taxon>Actinomycetes</taxon>
        <taxon>Micrococcales</taxon>
        <taxon>Dermabacteraceae</taxon>
        <taxon>Brachybacterium</taxon>
    </lineage>
</organism>
<evidence type="ECO:0000313" key="2">
    <source>
        <dbReference type="EMBL" id="UYG17275.1"/>
    </source>
</evidence>
<evidence type="ECO:0008006" key="4">
    <source>
        <dbReference type="Google" id="ProtNLM"/>
    </source>
</evidence>
<dbReference type="EMBL" id="CP107020">
    <property type="protein sequence ID" value="UYG17275.1"/>
    <property type="molecule type" value="Genomic_DNA"/>
</dbReference>
<feature type="transmembrane region" description="Helical" evidence="1">
    <location>
        <begin position="43"/>
        <end position="65"/>
    </location>
</feature>
<evidence type="ECO:0000313" key="3">
    <source>
        <dbReference type="Proteomes" id="UP001164305"/>
    </source>
</evidence>
<reference evidence="2" key="1">
    <citation type="submission" date="2022-10" db="EMBL/GenBank/DDBJ databases">
        <title>Whole-Genome Sequencing of Brachybacterium huguangmaarense BRM-3, Isolated from Betula schmidtii.</title>
        <authorList>
            <person name="Haam D."/>
        </authorList>
    </citation>
    <scope>NUCLEOTIDE SEQUENCE</scope>
    <source>
        <strain evidence="2">BRM-3</strain>
    </source>
</reference>
<protein>
    <recommendedName>
        <fullName evidence="4">Nudix hydrolase domain-containing protein</fullName>
    </recommendedName>
</protein>
<sequence length="421" mass="46880">MSWLRLHQWLVRPFALLLLSGALLWSCSMLFYDTDDGSFARELISSVIGTILTLAAAGLVALFALRHRLASRREKQIVRRFSEDSWKTRALTVGEMTIPHMSIVVSCTQGVPWTRRASCTYTTTGARRSRHPAVDAVREEWLQGDRERADALGLMFVDLDAADLLDASLELRVENGRRVPHYSFTLGTTTYFEFASTALKLDRTLVADDGSERSLRDVLGCDPHSVLDVGELPIPATIGSGTVAVTSNNRVLLSVRLRTFVAGPGDAEGSRRPVHVVAEGLIPTDVDDDGNFSPIAGARRALREELHVGPRSDHIAKVTDLIEVGFAFDHQRWQPYFVFLARLDRTWAEIQPGVHAATDSWESAMLISLPFDIEHAGLRLLLQGRHPEFQLASNHATAGLWFALLYQHGFEQMRDELSSTR</sequence>
<keyword evidence="1" id="KW-1133">Transmembrane helix</keyword>
<gene>
    <name evidence="2" type="ORF">BRM3_02240</name>
</gene>
<keyword evidence="1" id="KW-0812">Transmembrane</keyword>
<feature type="transmembrane region" description="Helical" evidence="1">
    <location>
        <begin position="9"/>
        <end position="31"/>
    </location>
</feature>
<accession>A0ABY6G242</accession>
<proteinExistence type="predicted"/>
<keyword evidence="3" id="KW-1185">Reference proteome</keyword>
<name>A0ABY6G242_9MICO</name>
<evidence type="ECO:0000256" key="1">
    <source>
        <dbReference type="SAM" id="Phobius"/>
    </source>
</evidence>
<dbReference type="RefSeq" id="WP_263594484.1">
    <property type="nucleotide sequence ID" value="NZ_CP107020.1"/>
</dbReference>